<dbReference type="RefSeq" id="WP_377397877.1">
    <property type="nucleotide sequence ID" value="NZ_JBHTFQ010000001.1"/>
</dbReference>
<accession>A0ABW2UFQ1</accession>
<feature type="region of interest" description="Disordered" evidence="1">
    <location>
        <begin position="1"/>
        <end position="28"/>
    </location>
</feature>
<gene>
    <name evidence="3" type="ORF">ACFQXB_01220</name>
</gene>
<keyword evidence="2" id="KW-1133">Transmembrane helix</keyword>
<protein>
    <submittedName>
        <fullName evidence="3">Uncharacterized protein</fullName>
    </submittedName>
</protein>
<keyword evidence="2" id="KW-0472">Membrane</keyword>
<comment type="caution">
    <text evidence="3">The sequence shown here is derived from an EMBL/GenBank/DDBJ whole genome shotgun (WGS) entry which is preliminary data.</text>
</comment>
<keyword evidence="4" id="KW-1185">Reference proteome</keyword>
<evidence type="ECO:0000256" key="2">
    <source>
        <dbReference type="SAM" id="Phobius"/>
    </source>
</evidence>
<dbReference type="Proteomes" id="UP001596516">
    <property type="component" value="Unassembled WGS sequence"/>
</dbReference>
<reference evidence="4" key="1">
    <citation type="journal article" date="2019" name="Int. J. Syst. Evol. Microbiol.">
        <title>The Global Catalogue of Microorganisms (GCM) 10K type strain sequencing project: providing services to taxonomists for standard genome sequencing and annotation.</title>
        <authorList>
            <consortium name="The Broad Institute Genomics Platform"/>
            <consortium name="The Broad Institute Genome Sequencing Center for Infectious Disease"/>
            <person name="Wu L."/>
            <person name="Ma J."/>
        </authorList>
    </citation>
    <scope>NUCLEOTIDE SEQUENCE [LARGE SCALE GENOMIC DNA]</scope>
    <source>
        <strain evidence="4">CGMCC 1.12750</strain>
    </source>
</reference>
<feature type="transmembrane region" description="Helical" evidence="2">
    <location>
        <begin position="37"/>
        <end position="54"/>
    </location>
</feature>
<dbReference type="EMBL" id="JBHTFQ010000001">
    <property type="protein sequence ID" value="MFC7702811.1"/>
    <property type="molecule type" value="Genomic_DNA"/>
</dbReference>
<keyword evidence="2" id="KW-0812">Transmembrane</keyword>
<evidence type="ECO:0000313" key="3">
    <source>
        <dbReference type="EMBL" id="MFC7702811.1"/>
    </source>
</evidence>
<organism evidence="3 4">
    <name type="scientific">Plastorhodobacter daqingensis</name>
    <dbReference type="NCBI Taxonomy" id="1387281"/>
    <lineage>
        <taxon>Bacteria</taxon>
        <taxon>Pseudomonadati</taxon>
        <taxon>Pseudomonadota</taxon>
        <taxon>Alphaproteobacteria</taxon>
        <taxon>Rhodobacterales</taxon>
        <taxon>Paracoccaceae</taxon>
        <taxon>Plastorhodobacter</taxon>
    </lineage>
</organism>
<name>A0ABW2UFQ1_9RHOB</name>
<proteinExistence type="predicted"/>
<evidence type="ECO:0000313" key="4">
    <source>
        <dbReference type="Proteomes" id="UP001596516"/>
    </source>
</evidence>
<evidence type="ECO:0000256" key="1">
    <source>
        <dbReference type="SAM" id="MobiDB-lite"/>
    </source>
</evidence>
<sequence>MAKTFPSPGLPPLPQADDEALHDDPEHPQFDLTPGRFTMIAGLAFLPAFILLLLRSFG</sequence>